<reference evidence="2 3" key="1">
    <citation type="submission" date="2018-07" db="EMBL/GenBank/DDBJ databases">
        <title>Genome guided investigation of antibiotics producing actinomycetales strain isolated from a Macau mangrove ecosystem.</title>
        <authorList>
            <person name="Hu D."/>
        </authorList>
    </citation>
    <scope>NUCLEOTIDE SEQUENCE [LARGE SCALE GENOMIC DNA]</scope>
    <source>
        <strain evidence="2 3">2297</strain>
    </source>
</reference>
<dbReference type="STRING" id="146923.Spa2297_31965"/>
<dbReference type="EMBL" id="QQBH01000014">
    <property type="protein sequence ID" value="RDD87098.1"/>
    <property type="molecule type" value="Genomic_DNA"/>
</dbReference>
<feature type="signal peptide" evidence="1">
    <location>
        <begin position="1"/>
        <end position="26"/>
    </location>
</feature>
<protein>
    <submittedName>
        <fullName evidence="2">Uncharacterized protein</fullName>
    </submittedName>
</protein>
<accession>A0A369V4Z9</accession>
<comment type="caution">
    <text evidence="2">The sequence shown here is derived from an EMBL/GenBank/DDBJ whole genome shotgun (WGS) entry which is preliminary data.</text>
</comment>
<evidence type="ECO:0000256" key="1">
    <source>
        <dbReference type="SAM" id="SignalP"/>
    </source>
</evidence>
<dbReference type="AlphaFoldDB" id="A0A369V4Z9"/>
<evidence type="ECO:0000313" key="2">
    <source>
        <dbReference type="EMBL" id="RDD87098.1"/>
    </source>
</evidence>
<gene>
    <name evidence="2" type="ORF">DVZ84_21820</name>
</gene>
<proteinExistence type="predicted"/>
<keyword evidence="1" id="KW-0732">Signal</keyword>
<name>A0A369V4Z9_9ACTN</name>
<sequence>MVMRKWWGTATAAALLLTGCGGGAEADNASDDKAAVLSEDEVRDVLPDDEAMPGWKQSARPTAVAMNDLYRREACPIKRNAGCEESRFFGASAFRHDETAAYVSFLAVAYDSEAAAERAYDVLWDGYYGKKAGPGARTLELGPRGDERDARFGTSGFDGEPGAVTQTRVGTTLLWTEAASAGKGGVDEDIVRDLATVLADRSRQAQNGDAVSASLGG</sequence>
<dbReference type="RefSeq" id="WP_114530503.1">
    <property type="nucleotide sequence ID" value="NZ_QQBH01000014.1"/>
</dbReference>
<feature type="chain" id="PRO_5016562965" evidence="1">
    <location>
        <begin position="27"/>
        <end position="217"/>
    </location>
</feature>
<evidence type="ECO:0000313" key="3">
    <source>
        <dbReference type="Proteomes" id="UP000253742"/>
    </source>
</evidence>
<dbReference type="OrthoDB" id="4203289at2"/>
<dbReference type="Proteomes" id="UP000253742">
    <property type="component" value="Unassembled WGS sequence"/>
</dbReference>
<organism evidence="2 3">
    <name type="scientific">Streptomyces parvulus</name>
    <dbReference type="NCBI Taxonomy" id="146923"/>
    <lineage>
        <taxon>Bacteria</taxon>
        <taxon>Bacillati</taxon>
        <taxon>Actinomycetota</taxon>
        <taxon>Actinomycetes</taxon>
        <taxon>Kitasatosporales</taxon>
        <taxon>Streptomycetaceae</taxon>
        <taxon>Streptomyces</taxon>
    </lineage>
</organism>
<dbReference type="PROSITE" id="PS51257">
    <property type="entry name" value="PROKAR_LIPOPROTEIN"/>
    <property type="match status" value="1"/>
</dbReference>